<comment type="caution">
    <text evidence="6">The sequence shown here is derived from an EMBL/GenBank/DDBJ whole genome shotgun (WGS) entry which is preliminary data.</text>
</comment>
<dbReference type="Gene3D" id="6.10.250.290">
    <property type="match status" value="1"/>
</dbReference>
<accession>A0A1F8DRM7</accession>
<dbReference type="GO" id="GO:0005840">
    <property type="term" value="C:ribosome"/>
    <property type="evidence" value="ECO:0007669"/>
    <property type="project" value="UniProtKB-KW"/>
</dbReference>
<sequence length="167" mass="18369">MKSKKQKSKELTDTRGLFEKAKSLVFVNFSKTPVAKVAELKAGLRNEGGAYKVMKKRLYNILFKEKNLSVDMSQFDNQFAAIFSDKDISNPAGAAFRFAKSLEKDGSDFSLLGGADMETGVVYSAQDISRIGNLPSREILLAQLAGMLNTPMKLLAYTLSEIGKNKS</sequence>
<dbReference type="Proteomes" id="UP000177029">
    <property type="component" value="Unassembled WGS sequence"/>
</dbReference>
<protein>
    <recommendedName>
        <fullName evidence="4">Large ribosomal subunit protein uL10</fullName>
    </recommendedName>
    <alternativeName>
        <fullName evidence="5">50S ribosomal protein L10</fullName>
    </alternativeName>
</protein>
<comment type="similarity">
    <text evidence="1">Belongs to the universal ribosomal protein uL10 family.</text>
</comment>
<dbReference type="Gene3D" id="3.30.70.1730">
    <property type="match status" value="1"/>
</dbReference>
<evidence type="ECO:0000256" key="1">
    <source>
        <dbReference type="ARBA" id="ARBA00008889"/>
    </source>
</evidence>
<dbReference type="InterPro" id="IPR043141">
    <property type="entry name" value="Ribosomal_uL10-like_sf"/>
</dbReference>
<dbReference type="PANTHER" id="PTHR11560">
    <property type="entry name" value="39S RIBOSOMAL PROTEIN L10, MITOCHONDRIAL"/>
    <property type="match status" value="1"/>
</dbReference>
<evidence type="ECO:0000256" key="4">
    <source>
        <dbReference type="ARBA" id="ARBA00035202"/>
    </source>
</evidence>
<evidence type="ECO:0000256" key="5">
    <source>
        <dbReference type="ARBA" id="ARBA00035502"/>
    </source>
</evidence>
<keyword evidence="3" id="KW-0687">Ribonucleoprotein</keyword>
<evidence type="ECO:0000313" key="6">
    <source>
        <dbReference type="EMBL" id="OGM91293.1"/>
    </source>
</evidence>
<name>A0A1F8DRM7_9BACT</name>
<dbReference type="InterPro" id="IPR001790">
    <property type="entry name" value="Ribosomal_uL10"/>
</dbReference>
<gene>
    <name evidence="6" type="ORF">A2755_02775</name>
</gene>
<dbReference type="AlphaFoldDB" id="A0A1F8DRM7"/>
<evidence type="ECO:0000256" key="2">
    <source>
        <dbReference type="ARBA" id="ARBA00022980"/>
    </source>
</evidence>
<dbReference type="SUPFAM" id="SSF160369">
    <property type="entry name" value="Ribosomal protein L10-like"/>
    <property type="match status" value="1"/>
</dbReference>
<keyword evidence="2 6" id="KW-0689">Ribosomal protein</keyword>
<proteinExistence type="inferred from homology"/>
<evidence type="ECO:0000256" key="3">
    <source>
        <dbReference type="ARBA" id="ARBA00023274"/>
    </source>
</evidence>
<evidence type="ECO:0000313" key="7">
    <source>
        <dbReference type="Proteomes" id="UP000177029"/>
    </source>
</evidence>
<dbReference type="InterPro" id="IPR047865">
    <property type="entry name" value="Ribosomal_uL10_bac_type"/>
</dbReference>
<dbReference type="EMBL" id="MGIP01000011">
    <property type="protein sequence ID" value="OGM91293.1"/>
    <property type="molecule type" value="Genomic_DNA"/>
</dbReference>
<dbReference type="Pfam" id="PF00466">
    <property type="entry name" value="Ribosomal_L10"/>
    <property type="match status" value="1"/>
</dbReference>
<dbReference type="STRING" id="1802555.A2755_02775"/>
<organism evidence="6 7">
    <name type="scientific">Candidatus Wolfebacteria bacterium RIFCSPHIGHO2_01_FULL_48_22</name>
    <dbReference type="NCBI Taxonomy" id="1802555"/>
    <lineage>
        <taxon>Bacteria</taxon>
        <taxon>Candidatus Wolfeibacteriota</taxon>
    </lineage>
</organism>
<reference evidence="6 7" key="1">
    <citation type="journal article" date="2016" name="Nat. Commun.">
        <title>Thousands of microbial genomes shed light on interconnected biogeochemical processes in an aquifer system.</title>
        <authorList>
            <person name="Anantharaman K."/>
            <person name="Brown C.T."/>
            <person name="Hug L.A."/>
            <person name="Sharon I."/>
            <person name="Castelle C.J."/>
            <person name="Probst A.J."/>
            <person name="Thomas B.C."/>
            <person name="Singh A."/>
            <person name="Wilkins M.J."/>
            <person name="Karaoz U."/>
            <person name="Brodie E.L."/>
            <person name="Williams K.H."/>
            <person name="Hubbard S.S."/>
            <person name="Banfield J.F."/>
        </authorList>
    </citation>
    <scope>NUCLEOTIDE SEQUENCE [LARGE SCALE GENOMIC DNA]</scope>
</reference>
<dbReference type="GO" id="GO:1990904">
    <property type="term" value="C:ribonucleoprotein complex"/>
    <property type="evidence" value="ECO:0007669"/>
    <property type="project" value="UniProtKB-KW"/>
</dbReference>